<dbReference type="InterPro" id="IPR036271">
    <property type="entry name" value="Tet_transcr_reg_TetR-rel_C_sf"/>
</dbReference>
<evidence type="ECO:0000313" key="6">
    <source>
        <dbReference type="EMBL" id="ARN82230.1"/>
    </source>
</evidence>
<dbReference type="Gene3D" id="1.10.357.10">
    <property type="entry name" value="Tetracycline Repressor, domain 2"/>
    <property type="match status" value="1"/>
</dbReference>
<feature type="domain" description="HTH tetR-type" evidence="5">
    <location>
        <begin position="6"/>
        <end position="66"/>
    </location>
</feature>
<evidence type="ECO:0000256" key="4">
    <source>
        <dbReference type="PROSITE-ProRule" id="PRU00335"/>
    </source>
</evidence>
<dbReference type="PANTHER" id="PTHR47506">
    <property type="entry name" value="TRANSCRIPTIONAL REGULATORY PROTEIN"/>
    <property type="match status" value="1"/>
</dbReference>
<dbReference type="GO" id="GO:0003677">
    <property type="term" value="F:DNA binding"/>
    <property type="evidence" value="ECO:0007669"/>
    <property type="project" value="UniProtKB-UniRule"/>
</dbReference>
<evidence type="ECO:0000256" key="2">
    <source>
        <dbReference type="ARBA" id="ARBA00023125"/>
    </source>
</evidence>
<dbReference type="SUPFAM" id="SSF46689">
    <property type="entry name" value="Homeodomain-like"/>
    <property type="match status" value="1"/>
</dbReference>
<dbReference type="AlphaFoldDB" id="A0A1W6MXA9"/>
<keyword evidence="3" id="KW-0804">Transcription</keyword>
<reference evidence="6 7" key="1">
    <citation type="submission" date="2017-02" db="EMBL/GenBank/DDBJ databases">
        <authorList>
            <person name="Peterson S.W."/>
        </authorList>
    </citation>
    <scope>NUCLEOTIDE SEQUENCE [LARGE SCALE GENOMIC DNA]</scope>
    <source>
        <strain evidence="6 7">S285</strain>
    </source>
</reference>
<dbReference type="RefSeq" id="WP_085772357.1">
    <property type="nucleotide sequence ID" value="NZ_AP027149.1"/>
</dbReference>
<dbReference type="OrthoDB" id="9795242at2"/>
<dbReference type="PRINTS" id="PR00455">
    <property type="entry name" value="HTHTETR"/>
</dbReference>
<keyword evidence="2 4" id="KW-0238">DNA-binding</keyword>
<proteinExistence type="predicted"/>
<dbReference type="InterPro" id="IPR009057">
    <property type="entry name" value="Homeodomain-like_sf"/>
</dbReference>
<accession>A0A1W6MXA9</accession>
<dbReference type="Proteomes" id="UP000193978">
    <property type="component" value="Chromosome"/>
</dbReference>
<dbReference type="PROSITE" id="PS50977">
    <property type="entry name" value="HTH_TETR_2"/>
    <property type="match status" value="1"/>
</dbReference>
<keyword evidence="1" id="KW-0805">Transcription regulation</keyword>
<evidence type="ECO:0000259" key="5">
    <source>
        <dbReference type="PROSITE" id="PS50977"/>
    </source>
</evidence>
<dbReference type="InterPro" id="IPR001647">
    <property type="entry name" value="HTH_TetR"/>
</dbReference>
<name>A0A1W6MXA9_9HYPH</name>
<dbReference type="STRING" id="655015.B1812_15330"/>
<evidence type="ECO:0000256" key="3">
    <source>
        <dbReference type="ARBA" id="ARBA00023163"/>
    </source>
</evidence>
<dbReference type="Gene3D" id="1.10.10.60">
    <property type="entry name" value="Homeodomain-like"/>
    <property type="match status" value="1"/>
</dbReference>
<dbReference type="SUPFAM" id="SSF48498">
    <property type="entry name" value="Tetracyclin repressor-like, C-terminal domain"/>
    <property type="match status" value="1"/>
</dbReference>
<organism evidence="6 7">
    <name type="scientific">Methylocystis bryophila</name>
    <dbReference type="NCBI Taxonomy" id="655015"/>
    <lineage>
        <taxon>Bacteria</taxon>
        <taxon>Pseudomonadati</taxon>
        <taxon>Pseudomonadota</taxon>
        <taxon>Alphaproteobacteria</taxon>
        <taxon>Hyphomicrobiales</taxon>
        <taxon>Methylocystaceae</taxon>
        <taxon>Methylocystis</taxon>
    </lineage>
</organism>
<evidence type="ECO:0000313" key="7">
    <source>
        <dbReference type="Proteomes" id="UP000193978"/>
    </source>
</evidence>
<protein>
    <recommendedName>
        <fullName evidence="5">HTH tetR-type domain-containing protein</fullName>
    </recommendedName>
</protein>
<dbReference type="EMBL" id="CP019948">
    <property type="protein sequence ID" value="ARN82230.1"/>
    <property type="molecule type" value="Genomic_DNA"/>
</dbReference>
<feature type="DNA-binding region" description="H-T-H motif" evidence="4">
    <location>
        <begin position="29"/>
        <end position="48"/>
    </location>
</feature>
<dbReference type="Pfam" id="PF00440">
    <property type="entry name" value="TetR_N"/>
    <property type="match status" value="1"/>
</dbReference>
<gene>
    <name evidence="6" type="ORF">B1812_15330</name>
</gene>
<dbReference type="PANTHER" id="PTHR47506:SF1">
    <property type="entry name" value="HTH-TYPE TRANSCRIPTIONAL REGULATOR YJDC"/>
    <property type="match status" value="1"/>
</dbReference>
<dbReference type="KEGG" id="mbry:B1812_15330"/>
<evidence type="ECO:0000256" key="1">
    <source>
        <dbReference type="ARBA" id="ARBA00023015"/>
    </source>
</evidence>
<sequence>MPRPIEFEVNPALDAAVEAFRHTGFGGTSIKALENATGLSSGSLYNSFGDKEAIFRLALARYVDTVVSGRLTEHLAQQDPLAGLRDLFMTLLDEPGGGSYGCLLTNTAVELGPGQSEALVDLRRGFQAQEDAFAAVLERLSPESGDARPAARRLLALYQGVLVLIRCGYPKDRLAEMIAFEFDNLKGRL</sequence>
<keyword evidence="7" id="KW-1185">Reference proteome</keyword>